<name>A0A4Q7RPI6_9BURK</name>
<dbReference type="Proteomes" id="UP000291078">
    <property type="component" value="Unassembled WGS sequence"/>
</dbReference>
<dbReference type="RefSeq" id="WP_130392886.1">
    <property type="nucleotide sequence ID" value="NZ_SGXM01000006.1"/>
</dbReference>
<evidence type="ECO:0000313" key="1">
    <source>
        <dbReference type="EMBL" id="RZT35494.1"/>
    </source>
</evidence>
<proteinExistence type="predicted"/>
<accession>A0A4Q7RPI6</accession>
<dbReference type="EMBL" id="SGXM01000006">
    <property type="protein sequence ID" value="RZT35494.1"/>
    <property type="molecule type" value="Genomic_DNA"/>
</dbReference>
<comment type="caution">
    <text evidence="1">The sequence shown here is derived from an EMBL/GenBank/DDBJ whole genome shotgun (WGS) entry which is preliminary data.</text>
</comment>
<keyword evidence="2" id="KW-1185">Reference proteome</keyword>
<dbReference type="AlphaFoldDB" id="A0A4Q7RPI6"/>
<protein>
    <submittedName>
        <fullName evidence="1">Uncharacterized protein</fullName>
    </submittedName>
</protein>
<gene>
    <name evidence="1" type="ORF">EV147_3943</name>
</gene>
<sequence>MAQRRFRDVVMLNRYMLETRAEIAATERRLCALQAKDADATEEAKRLSSLQASLAGLKLALSS</sequence>
<evidence type="ECO:0000313" key="2">
    <source>
        <dbReference type="Proteomes" id="UP000291078"/>
    </source>
</evidence>
<organism evidence="1 2">
    <name type="scientific">Cupriavidus agavae</name>
    <dbReference type="NCBI Taxonomy" id="1001822"/>
    <lineage>
        <taxon>Bacteria</taxon>
        <taxon>Pseudomonadati</taxon>
        <taxon>Pseudomonadota</taxon>
        <taxon>Betaproteobacteria</taxon>
        <taxon>Burkholderiales</taxon>
        <taxon>Burkholderiaceae</taxon>
        <taxon>Cupriavidus</taxon>
    </lineage>
</organism>
<reference evidence="1 2" key="1">
    <citation type="journal article" date="2015" name="Stand. Genomic Sci.">
        <title>Genomic Encyclopedia of Bacterial and Archaeal Type Strains, Phase III: the genomes of soil and plant-associated and newly described type strains.</title>
        <authorList>
            <person name="Whitman W.B."/>
            <person name="Woyke T."/>
            <person name="Klenk H.P."/>
            <person name="Zhou Y."/>
            <person name="Lilburn T.G."/>
            <person name="Beck B.J."/>
            <person name="De Vos P."/>
            <person name="Vandamme P."/>
            <person name="Eisen J.A."/>
            <person name="Garrity G."/>
            <person name="Hugenholtz P."/>
            <person name="Kyrpides N.C."/>
        </authorList>
    </citation>
    <scope>NUCLEOTIDE SEQUENCE [LARGE SCALE GENOMIC DNA]</scope>
    <source>
        <strain evidence="1 2">ASC-9842</strain>
    </source>
</reference>